<evidence type="ECO:0000256" key="5">
    <source>
        <dbReference type="PROSITE-ProRule" id="PRU00121"/>
    </source>
</evidence>
<dbReference type="SUPFAM" id="SSF63825">
    <property type="entry name" value="YWTD domain"/>
    <property type="match status" value="2"/>
</dbReference>
<dbReference type="InterPro" id="IPR000033">
    <property type="entry name" value="LDLR_classB_rpt"/>
</dbReference>
<dbReference type="SMART" id="SM00130">
    <property type="entry name" value="KR"/>
    <property type="match status" value="1"/>
</dbReference>
<dbReference type="InterPro" id="IPR013806">
    <property type="entry name" value="Kringle-like"/>
</dbReference>
<protein>
    <recommendedName>
        <fullName evidence="14">Vitellogenin receptor</fullName>
    </recommendedName>
</protein>
<evidence type="ECO:0008006" key="14">
    <source>
        <dbReference type="Google" id="ProtNLM"/>
    </source>
</evidence>
<feature type="transmembrane region" description="Helical" evidence="8">
    <location>
        <begin position="951"/>
        <end position="974"/>
    </location>
</feature>
<dbReference type="PRINTS" id="PR00018">
    <property type="entry name" value="KRINGLE"/>
</dbReference>
<dbReference type="InterPro" id="IPR018056">
    <property type="entry name" value="Kringle_CS"/>
</dbReference>
<feature type="domain" description="EGF-like" evidence="9">
    <location>
        <begin position="735"/>
        <end position="773"/>
    </location>
</feature>
<dbReference type="SMART" id="SM00135">
    <property type="entry name" value="LY"/>
    <property type="match status" value="7"/>
</dbReference>
<dbReference type="PANTHER" id="PTHR46513:SF41">
    <property type="entry name" value="LOW-DENSITY LIPOPROTEIN RECEPTOR-RELATED PROTEIN"/>
    <property type="match status" value="1"/>
</dbReference>
<dbReference type="PROSITE" id="PS50026">
    <property type="entry name" value="EGF_3"/>
    <property type="match status" value="1"/>
</dbReference>
<evidence type="ECO:0000259" key="9">
    <source>
        <dbReference type="PROSITE" id="PS50026"/>
    </source>
</evidence>
<keyword evidence="3" id="KW-1015">Disulfide bond</keyword>
<evidence type="ECO:0000256" key="3">
    <source>
        <dbReference type="ARBA" id="ARBA00023157"/>
    </source>
</evidence>
<keyword evidence="1 5" id="KW-0420">Kringle</keyword>
<evidence type="ECO:0000256" key="4">
    <source>
        <dbReference type="PROSITE-ProRule" id="PRU00076"/>
    </source>
</evidence>
<feature type="domain" description="Kringle" evidence="10">
    <location>
        <begin position="34"/>
        <end position="109"/>
    </location>
</feature>
<organism evidence="12 13">
    <name type="scientific">Clavelina lepadiformis</name>
    <name type="common">Light-bulb sea squirt</name>
    <name type="synonym">Ascidia lepadiformis</name>
    <dbReference type="NCBI Taxonomy" id="159417"/>
    <lineage>
        <taxon>Eukaryota</taxon>
        <taxon>Metazoa</taxon>
        <taxon>Chordata</taxon>
        <taxon>Tunicata</taxon>
        <taxon>Ascidiacea</taxon>
        <taxon>Aplousobranchia</taxon>
        <taxon>Clavelinidae</taxon>
        <taxon>Clavelina</taxon>
    </lineage>
</organism>
<reference evidence="12 13" key="1">
    <citation type="submission" date="2024-02" db="EMBL/GenBank/DDBJ databases">
        <authorList>
            <person name="Daric V."/>
            <person name="Darras S."/>
        </authorList>
    </citation>
    <scope>NUCLEOTIDE SEQUENCE [LARGE SCALE GENOMIC DNA]</scope>
</reference>
<dbReference type="Pfam" id="PF00051">
    <property type="entry name" value="Kringle"/>
    <property type="match status" value="1"/>
</dbReference>
<dbReference type="SMART" id="SM00181">
    <property type="entry name" value="EGF"/>
    <property type="match status" value="2"/>
</dbReference>
<comment type="caution">
    <text evidence="12">The sequence shown here is derived from an EMBL/GenBank/DDBJ whole genome shotgun (WGS) entry which is preliminary data.</text>
</comment>
<dbReference type="Gene3D" id="2.40.20.10">
    <property type="entry name" value="Plasminogen Kringle 4"/>
    <property type="match status" value="1"/>
</dbReference>
<evidence type="ECO:0000256" key="1">
    <source>
        <dbReference type="ARBA" id="ARBA00022572"/>
    </source>
</evidence>
<dbReference type="PROSITE" id="PS51120">
    <property type="entry name" value="LDLRB"/>
    <property type="match status" value="1"/>
</dbReference>
<feature type="region of interest" description="Disordered" evidence="7">
    <location>
        <begin position="54"/>
        <end position="75"/>
    </location>
</feature>
<keyword evidence="2" id="KW-0677">Repeat</keyword>
<evidence type="ECO:0000313" key="13">
    <source>
        <dbReference type="Proteomes" id="UP001642483"/>
    </source>
</evidence>
<dbReference type="PROSITE" id="PS00021">
    <property type="entry name" value="KRINGLE_1"/>
    <property type="match status" value="1"/>
</dbReference>
<keyword evidence="8" id="KW-0812">Transmembrane</keyword>
<name>A0ABP0F7Z4_CLALP</name>
<feature type="domain" description="HYR" evidence="11">
    <location>
        <begin position="780"/>
        <end position="864"/>
    </location>
</feature>
<dbReference type="PROSITE" id="PS01186">
    <property type="entry name" value="EGF_2"/>
    <property type="match status" value="1"/>
</dbReference>
<dbReference type="InterPro" id="IPR000001">
    <property type="entry name" value="Kringle"/>
</dbReference>
<dbReference type="InterPro" id="IPR000742">
    <property type="entry name" value="EGF"/>
</dbReference>
<dbReference type="PROSITE" id="PS50825">
    <property type="entry name" value="HYR"/>
    <property type="match status" value="1"/>
</dbReference>
<feature type="repeat" description="LDL-receptor class B" evidence="6">
    <location>
        <begin position="583"/>
        <end position="628"/>
    </location>
</feature>
<dbReference type="EMBL" id="CAWYQH010000024">
    <property type="protein sequence ID" value="CAK8675822.1"/>
    <property type="molecule type" value="Genomic_DNA"/>
</dbReference>
<keyword evidence="4" id="KW-0245">EGF-like domain</keyword>
<keyword evidence="8" id="KW-1133">Transmembrane helix</keyword>
<dbReference type="InterPro" id="IPR050778">
    <property type="entry name" value="Cueball_EGF_LRP_Nidogen"/>
</dbReference>
<evidence type="ECO:0000259" key="10">
    <source>
        <dbReference type="PROSITE" id="PS50070"/>
    </source>
</evidence>
<gene>
    <name evidence="12" type="ORF">CVLEPA_LOCUS5357</name>
</gene>
<evidence type="ECO:0000256" key="2">
    <source>
        <dbReference type="ARBA" id="ARBA00022737"/>
    </source>
</evidence>
<dbReference type="Gene3D" id="2.120.10.30">
    <property type="entry name" value="TolB, C-terminal domain"/>
    <property type="match status" value="2"/>
</dbReference>
<evidence type="ECO:0000259" key="11">
    <source>
        <dbReference type="PROSITE" id="PS50825"/>
    </source>
</evidence>
<dbReference type="CDD" id="cd00108">
    <property type="entry name" value="KR"/>
    <property type="match status" value="1"/>
</dbReference>
<keyword evidence="8" id="KW-0472">Membrane</keyword>
<accession>A0ABP0F7Z4</accession>
<dbReference type="InterPro" id="IPR003410">
    <property type="entry name" value="HYR_dom"/>
</dbReference>
<evidence type="ECO:0000256" key="8">
    <source>
        <dbReference type="SAM" id="Phobius"/>
    </source>
</evidence>
<dbReference type="InterPro" id="IPR011042">
    <property type="entry name" value="6-blade_b-propeller_TolB-like"/>
</dbReference>
<evidence type="ECO:0000256" key="7">
    <source>
        <dbReference type="SAM" id="MobiDB-lite"/>
    </source>
</evidence>
<sequence>MTQTIYQYVVGAFVISQISVIALRQKSDVNAASECIDGPSASYRGKRNYTASSTPCQRWNARHPHIPKQEPPDGKNHNYCRNPDFDIHGTWCYTTNASRRWEYCNISKCQDNSKVLWSTQSLVGKGTIWSRSADAEIALKFPDIKSIYNSSEYSFVWSMASDPCHEKVFFSDHIHETLSIHSMTTNETTHRLKGLMRFVGNMAYDWLTQNLYWTDSSLGSIMVVEKTMKHYAFVYHSTDRIDSLTIHPKQRKLFFSTFGNMSHIICTDLAGKREKIIISHADKLKFNDLHFDYWDNRLYWIDYPGLFLPGSSIGSSFLNGSDVKVVYASTFAKFRGIATYQDTIYVSDRSSYKSRVENRFYKIWYINKNNYDRRFFKTLNTPKAVTVYNIREKTCSDEEDLPEGGCKNMPECEHICLPRIDAPRECACSIGYTKLGETKCVARIQTENFLLIHDEGQQKLFQLSLNESRSFNVIPMAYSSSVSAMALDEVRQRLFWWDRTQSAIYQTGLSGIDPKILIKGVHVKSMTVEAQTGNLYYADDDTEFIYVIGITKNGAYRKMLMKPAPEKRLLTNIQKIATDPLHRHVYWIDTNGDYNEGELRRMNFDGTNQKLLIKNMFYPRAITINIERNSLFFVDHIDIVDEISLTELQLDKDDNYIYPRKHVYNLKLSPFTNIASLEIDDPVMYIATTTQKEILQLNVNYENTSLIAVNGTPPFVRLTSVNVFKKDSSKKFSSIPNPCSSNACQHICLITSSNTSSCACADGYSLVDAVNCEANNETIKEDEPPSYNNTCPQDQYVDVVPCLNISVPWSAPVWIDDNTENSKLNLTAPDISNWTEIGNHNYLYTATDEVGNVGHCSFTVFTTSLTWENAERFLPDLTTFLISKECRGEQLIINVSCKNRSLCVTHGAFQNKTLTNIWDSANSNLIQSKNSEITCQSLCRTTKSKNTGLDAGAIAGIIIAVSLVVVVGACFLYFQMRQKGSYPTTDNIPLPDACQNHQYHEFH</sequence>
<proteinExistence type="predicted"/>
<evidence type="ECO:0000256" key="6">
    <source>
        <dbReference type="PROSITE-ProRule" id="PRU00461"/>
    </source>
</evidence>
<dbReference type="SUPFAM" id="SSF57440">
    <property type="entry name" value="Kringle-like"/>
    <property type="match status" value="1"/>
</dbReference>
<comment type="caution">
    <text evidence="4">Lacks conserved residue(s) required for the propagation of feature annotation.</text>
</comment>
<dbReference type="PANTHER" id="PTHR46513">
    <property type="entry name" value="VITELLOGENIN RECEPTOR-LIKE PROTEIN-RELATED-RELATED"/>
    <property type="match status" value="1"/>
</dbReference>
<dbReference type="PROSITE" id="PS50070">
    <property type="entry name" value="KRINGLE_2"/>
    <property type="match status" value="1"/>
</dbReference>
<dbReference type="Proteomes" id="UP001642483">
    <property type="component" value="Unassembled WGS sequence"/>
</dbReference>
<keyword evidence="13" id="KW-1185">Reference proteome</keyword>
<evidence type="ECO:0000313" key="12">
    <source>
        <dbReference type="EMBL" id="CAK8675822.1"/>
    </source>
</evidence>
<dbReference type="InterPro" id="IPR038178">
    <property type="entry name" value="Kringle_sf"/>
</dbReference>